<feature type="region of interest" description="Disordered" evidence="1">
    <location>
        <begin position="23"/>
        <end position="46"/>
    </location>
</feature>
<protein>
    <recommendedName>
        <fullName evidence="4">DUF4407 domain-containing protein</fullName>
    </recommendedName>
</protein>
<keyword evidence="2" id="KW-0812">Transmembrane</keyword>
<accession>A0A450ZF07</accession>
<gene>
    <name evidence="3" type="ORF">BECKTC1821D_GA0114238_11714</name>
</gene>
<reference evidence="3" key="1">
    <citation type="submission" date="2019-02" db="EMBL/GenBank/DDBJ databases">
        <authorList>
            <person name="Gruber-Vodicka R. H."/>
            <person name="Seah K. B. B."/>
        </authorList>
    </citation>
    <scope>NUCLEOTIDE SEQUENCE</scope>
    <source>
        <strain evidence="3">BECK_BZ123</strain>
    </source>
</reference>
<feature type="transmembrane region" description="Helical" evidence="2">
    <location>
        <begin position="67"/>
        <end position="92"/>
    </location>
</feature>
<organism evidence="3">
    <name type="scientific">Candidatus Kentrum sp. TC</name>
    <dbReference type="NCBI Taxonomy" id="2126339"/>
    <lineage>
        <taxon>Bacteria</taxon>
        <taxon>Pseudomonadati</taxon>
        <taxon>Pseudomonadota</taxon>
        <taxon>Gammaproteobacteria</taxon>
        <taxon>Candidatus Kentrum</taxon>
    </lineage>
</organism>
<sequence length="122" mass="14579">MDNYDYEKTESLRKDIGDLRDKIEEKETETKQKAKKESDRIEEKSKHLSFLQREIQFFAIMGNSWHVGLIFAVMILILFSIEMLPLVVKLAFPFDEYEKRLDCRSDLYKIANLRKKKQLGWS</sequence>
<dbReference type="EMBL" id="CAADFS010000171">
    <property type="protein sequence ID" value="VFK52361.1"/>
    <property type="molecule type" value="Genomic_DNA"/>
</dbReference>
<name>A0A450ZF07_9GAMM</name>
<dbReference type="InterPro" id="IPR025519">
    <property type="entry name" value="DUF4407"/>
</dbReference>
<proteinExistence type="predicted"/>
<dbReference type="AlphaFoldDB" id="A0A450ZF07"/>
<evidence type="ECO:0000256" key="2">
    <source>
        <dbReference type="SAM" id="Phobius"/>
    </source>
</evidence>
<evidence type="ECO:0008006" key="4">
    <source>
        <dbReference type="Google" id="ProtNLM"/>
    </source>
</evidence>
<dbReference type="Pfam" id="PF14362">
    <property type="entry name" value="DUF4407"/>
    <property type="match status" value="1"/>
</dbReference>
<keyword evidence="2" id="KW-1133">Transmembrane helix</keyword>
<keyword evidence="2" id="KW-0472">Membrane</keyword>
<evidence type="ECO:0000256" key="1">
    <source>
        <dbReference type="SAM" id="MobiDB-lite"/>
    </source>
</evidence>
<evidence type="ECO:0000313" key="3">
    <source>
        <dbReference type="EMBL" id="VFK52361.1"/>
    </source>
</evidence>